<dbReference type="KEGG" id="npi:G7071_06040"/>
<evidence type="ECO:0000313" key="7">
    <source>
        <dbReference type="Proteomes" id="UP000502035"/>
    </source>
</evidence>
<evidence type="ECO:0000256" key="4">
    <source>
        <dbReference type="ARBA" id="ARBA00023163"/>
    </source>
</evidence>
<keyword evidence="1" id="KW-0808">Transferase</keyword>
<dbReference type="InterPro" id="IPR029016">
    <property type="entry name" value="GAF-like_dom_sf"/>
</dbReference>
<protein>
    <submittedName>
        <fullName evidence="6">GAF and ANTAR domain-containing protein</fullName>
    </submittedName>
</protein>
<dbReference type="SUPFAM" id="SSF55781">
    <property type="entry name" value="GAF domain-like"/>
    <property type="match status" value="1"/>
</dbReference>
<dbReference type="GO" id="GO:0003723">
    <property type="term" value="F:RNA binding"/>
    <property type="evidence" value="ECO:0007669"/>
    <property type="project" value="InterPro"/>
</dbReference>
<dbReference type="SMART" id="SM01012">
    <property type="entry name" value="ANTAR"/>
    <property type="match status" value="1"/>
</dbReference>
<dbReference type="InterPro" id="IPR012074">
    <property type="entry name" value="GAF_ANTAR"/>
</dbReference>
<reference evidence="6 7" key="1">
    <citation type="submission" date="2020-03" db="EMBL/GenBank/DDBJ databases">
        <title>Nocardioides sp. nov., isolated from fish.</title>
        <authorList>
            <person name="Hyun D.-W."/>
            <person name="Bae J.-W."/>
        </authorList>
    </citation>
    <scope>NUCLEOTIDE SEQUENCE [LARGE SCALE GENOMIC DNA]</scope>
    <source>
        <strain evidence="6 7">HDW12A</strain>
    </source>
</reference>
<dbReference type="RefSeq" id="WP_166316165.1">
    <property type="nucleotide sequence ID" value="NZ_CP049866.1"/>
</dbReference>
<proteinExistence type="predicted"/>
<keyword evidence="3" id="KW-0805">Transcription regulation</keyword>
<keyword evidence="7" id="KW-1185">Reference proteome</keyword>
<evidence type="ECO:0000259" key="5">
    <source>
        <dbReference type="PROSITE" id="PS50921"/>
    </source>
</evidence>
<evidence type="ECO:0000256" key="2">
    <source>
        <dbReference type="ARBA" id="ARBA00022777"/>
    </source>
</evidence>
<dbReference type="PIRSF" id="PIRSF036625">
    <property type="entry name" value="GAF_ANTAR"/>
    <property type="match status" value="1"/>
</dbReference>
<dbReference type="InterPro" id="IPR011006">
    <property type="entry name" value="CheY-like_superfamily"/>
</dbReference>
<dbReference type="GO" id="GO:0016301">
    <property type="term" value="F:kinase activity"/>
    <property type="evidence" value="ECO:0007669"/>
    <property type="project" value="UniProtKB-KW"/>
</dbReference>
<name>A0A6G7YEI3_9ACTN</name>
<keyword evidence="2" id="KW-0418">Kinase</keyword>
<accession>A0A6G7YEI3</accession>
<dbReference type="InterPro" id="IPR036388">
    <property type="entry name" value="WH-like_DNA-bd_sf"/>
</dbReference>
<evidence type="ECO:0000256" key="1">
    <source>
        <dbReference type="ARBA" id="ARBA00022679"/>
    </source>
</evidence>
<dbReference type="PROSITE" id="PS50921">
    <property type="entry name" value="ANTAR"/>
    <property type="match status" value="1"/>
</dbReference>
<dbReference type="Gene3D" id="1.10.10.10">
    <property type="entry name" value="Winged helix-like DNA-binding domain superfamily/Winged helix DNA-binding domain"/>
    <property type="match status" value="1"/>
</dbReference>
<dbReference type="AlphaFoldDB" id="A0A6G7YEI3"/>
<keyword evidence="4" id="KW-0804">Transcription</keyword>
<dbReference type="EMBL" id="CP049866">
    <property type="protein sequence ID" value="QIK75051.1"/>
    <property type="molecule type" value="Genomic_DNA"/>
</dbReference>
<organism evidence="6 7">
    <name type="scientific">Nocardioides piscis</name>
    <dbReference type="NCBI Taxonomy" id="2714938"/>
    <lineage>
        <taxon>Bacteria</taxon>
        <taxon>Bacillati</taxon>
        <taxon>Actinomycetota</taxon>
        <taxon>Actinomycetes</taxon>
        <taxon>Propionibacteriales</taxon>
        <taxon>Nocardioidaceae</taxon>
        <taxon>Nocardioides</taxon>
    </lineage>
</organism>
<dbReference type="Pfam" id="PF13185">
    <property type="entry name" value="GAF_2"/>
    <property type="match status" value="1"/>
</dbReference>
<dbReference type="Pfam" id="PF03861">
    <property type="entry name" value="ANTAR"/>
    <property type="match status" value="1"/>
</dbReference>
<sequence length="233" mass="24544">MTEHRGITGLARLSGLLVSEHDPIGIITAGIVEACASVGADAGGVLVGGGTDFEVLAATSHRLADLEAYQAGATEGPCVEAVREHRSVSFADVDEATTRWPGFARPLVAAGYTCGHAVPMTWDGTALGGLNLFWKEPAPQPVDQVLLQAFADILTLATVQVRPLSTPETTSRLQEVLATRSTVEQAKGVLAWQRSLEIADAYHALLTIADEQGLTLSEAARAVLRHARSGEQL</sequence>
<feature type="domain" description="ANTAR" evidence="5">
    <location>
        <begin position="163"/>
        <end position="224"/>
    </location>
</feature>
<dbReference type="Gene3D" id="3.30.450.40">
    <property type="match status" value="1"/>
</dbReference>
<evidence type="ECO:0000256" key="3">
    <source>
        <dbReference type="ARBA" id="ARBA00023015"/>
    </source>
</evidence>
<dbReference type="SUPFAM" id="SSF52172">
    <property type="entry name" value="CheY-like"/>
    <property type="match status" value="1"/>
</dbReference>
<evidence type="ECO:0000313" key="6">
    <source>
        <dbReference type="EMBL" id="QIK75051.1"/>
    </source>
</evidence>
<gene>
    <name evidence="6" type="ORF">G7071_06040</name>
</gene>
<dbReference type="Proteomes" id="UP000502035">
    <property type="component" value="Chromosome"/>
</dbReference>
<dbReference type="InterPro" id="IPR005561">
    <property type="entry name" value="ANTAR"/>
</dbReference>
<dbReference type="InterPro" id="IPR003018">
    <property type="entry name" value="GAF"/>
</dbReference>